<reference evidence="1" key="1">
    <citation type="submission" date="2019-12" db="EMBL/GenBank/DDBJ databases">
        <title>An insight into the sialome of adult female Ixodes ricinus ticks feeding for 6 days.</title>
        <authorList>
            <person name="Perner J."/>
            <person name="Ribeiro J.M.C."/>
        </authorList>
    </citation>
    <scope>NUCLEOTIDE SEQUENCE</scope>
    <source>
        <strain evidence="1">Semi-engorged</strain>
        <tissue evidence="1">Salivary glands</tissue>
    </source>
</reference>
<accession>A0A6B0UMT1</accession>
<name>A0A6B0UMT1_IXORI</name>
<sequence>MQLSVVSSTFNAAFCCQFHFQCSFLLSLAWPLCHRVSAHHFHSLTGRVTNYVRNMLAQHCTGIVIIITFPSTNDGDNLCASSHAHHFELLHRVNILLVFCFSIQRCATKFYIISFQGMQE</sequence>
<organism evidence="1">
    <name type="scientific">Ixodes ricinus</name>
    <name type="common">Common tick</name>
    <name type="synonym">Acarus ricinus</name>
    <dbReference type="NCBI Taxonomy" id="34613"/>
    <lineage>
        <taxon>Eukaryota</taxon>
        <taxon>Metazoa</taxon>
        <taxon>Ecdysozoa</taxon>
        <taxon>Arthropoda</taxon>
        <taxon>Chelicerata</taxon>
        <taxon>Arachnida</taxon>
        <taxon>Acari</taxon>
        <taxon>Parasitiformes</taxon>
        <taxon>Ixodida</taxon>
        <taxon>Ixodoidea</taxon>
        <taxon>Ixodidae</taxon>
        <taxon>Ixodinae</taxon>
        <taxon>Ixodes</taxon>
    </lineage>
</organism>
<evidence type="ECO:0000313" key="1">
    <source>
        <dbReference type="EMBL" id="MXU91117.1"/>
    </source>
</evidence>
<dbReference type="AlphaFoldDB" id="A0A6B0UMT1"/>
<protein>
    <submittedName>
        <fullName evidence="1">Putative secreted protein</fullName>
    </submittedName>
</protein>
<proteinExistence type="predicted"/>
<dbReference type="EMBL" id="GIFC01009034">
    <property type="protein sequence ID" value="MXU91117.1"/>
    <property type="molecule type" value="Transcribed_RNA"/>
</dbReference>